<protein>
    <submittedName>
        <fullName evidence="2">Uncharacterized protein</fullName>
    </submittedName>
</protein>
<evidence type="ECO:0000256" key="1">
    <source>
        <dbReference type="SAM" id="SignalP"/>
    </source>
</evidence>
<dbReference type="AlphaFoldDB" id="A0A0M0JYH9"/>
<dbReference type="EMBL" id="JWZX01002069">
    <property type="protein sequence ID" value="KOO31188.1"/>
    <property type="molecule type" value="Genomic_DNA"/>
</dbReference>
<sequence length="295" mass="32645">MLAKLKNTWRAVFAVFLAMQASIFFQMEARATADVGSWGLQGPCKDCPIPSLGVWHFQGLPGAGFIDFSHCEWTGEGGLLTPARTAYCHMPGLISYPKEGYNILAEQRRLRGAKWLDVTADFGSTGEDVHAFYEIAPWHLNMGLLFYHLFAKTRLDFHFNSDGDEALISENMCLLDTGLCTALTGAAYFRTLMMHKHRDGYWDRGTYFNTAGYSSPTFLGRVSGFFASPPVWAASKTPRCGGTIFPHLPLINGDGYRLAPVLLPGRKVNKVNIKKAAAVAPVLMLRKSWRGSVLP</sequence>
<reference evidence="3" key="1">
    <citation type="journal article" date="2015" name="PLoS Genet.">
        <title>Genome Sequence and Transcriptome Analyses of Chrysochromulina tobin: Metabolic Tools for Enhanced Algal Fitness in the Prominent Order Prymnesiales (Haptophyceae).</title>
        <authorList>
            <person name="Hovde B.T."/>
            <person name="Deodato C.R."/>
            <person name="Hunsperger H.M."/>
            <person name="Ryken S.A."/>
            <person name="Yost W."/>
            <person name="Jha R.K."/>
            <person name="Patterson J."/>
            <person name="Monnat R.J. Jr."/>
            <person name="Barlow S.B."/>
            <person name="Starkenburg S.R."/>
            <person name="Cattolico R.A."/>
        </authorList>
    </citation>
    <scope>NUCLEOTIDE SEQUENCE</scope>
    <source>
        <strain evidence="3">CCMP291</strain>
    </source>
</reference>
<feature type="signal peptide" evidence="1">
    <location>
        <begin position="1"/>
        <end position="33"/>
    </location>
</feature>
<gene>
    <name evidence="2" type="ORF">Ctob_006877</name>
</gene>
<comment type="caution">
    <text evidence="2">The sequence shown here is derived from an EMBL/GenBank/DDBJ whole genome shotgun (WGS) entry which is preliminary data.</text>
</comment>
<keyword evidence="3" id="KW-1185">Reference proteome</keyword>
<proteinExistence type="predicted"/>
<dbReference type="Proteomes" id="UP000037460">
    <property type="component" value="Unassembled WGS sequence"/>
</dbReference>
<name>A0A0M0JYH9_9EUKA</name>
<evidence type="ECO:0000313" key="3">
    <source>
        <dbReference type="Proteomes" id="UP000037460"/>
    </source>
</evidence>
<feature type="chain" id="PRO_5005602237" evidence="1">
    <location>
        <begin position="34"/>
        <end position="295"/>
    </location>
</feature>
<keyword evidence="1" id="KW-0732">Signal</keyword>
<accession>A0A0M0JYH9</accession>
<evidence type="ECO:0000313" key="2">
    <source>
        <dbReference type="EMBL" id="KOO31188.1"/>
    </source>
</evidence>
<organism evidence="2 3">
    <name type="scientific">Chrysochromulina tobinii</name>
    <dbReference type="NCBI Taxonomy" id="1460289"/>
    <lineage>
        <taxon>Eukaryota</taxon>
        <taxon>Haptista</taxon>
        <taxon>Haptophyta</taxon>
        <taxon>Prymnesiophyceae</taxon>
        <taxon>Prymnesiales</taxon>
        <taxon>Chrysochromulinaceae</taxon>
        <taxon>Chrysochromulina</taxon>
    </lineage>
</organism>